<comment type="caution">
    <text evidence="5">The sequence shown here is derived from an EMBL/GenBank/DDBJ whole genome shotgun (WGS) entry which is preliminary data.</text>
</comment>
<keyword evidence="2" id="KW-0464">Manganese</keyword>
<reference evidence="6" key="2">
    <citation type="submission" date="2019-02" db="EMBL/GenBank/DDBJ databases">
        <title>Granulicella sibirica sp. nov., a psychrotolerant acidobacterium isolated from an organic soil layer in forested tundra, West Siberia.</title>
        <authorList>
            <person name="Oshkin I.Y."/>
            <person name="Kulichevskaya I.S."/>
            <person name="Rijpstra W.I.C."/>
            <person name="Sinninghe Damste J.S."/>
            <person name="Rakitin A.L."/>
            <person name="Ravin N.V."/>
            <person name="Dedysh S.N."/>
        </authorList>
    </citation>
    <scope>NUCLEOTIDE SEQUENCE [LARGE SCALE GENOMIC DNA]</scope>
    <source>
        <strain evidence="6">AF10</strain>
    </source>
</reference>
<reference evidence="5 6" key="1">
    <citation type="submission" date="2018-11" db="EMBL/GenBank/DDBJ databases">
        <authorList>
            <person name="Mardanov A.V."/>
            <person name="Ravin N.V."/>
            <person name="Dedysh S.N."/>
        </authorList>
    </citation>
    <scope>NUCLEOTIDE SEQUENCE [LARGE SCALE GENOMIC DNA]</scope>
    <source>
        <strain evidence="5 6">AF10</strain>
    </source>
</reference>
<dbReference type="Pfam" id="PF01261">
    <property type="entry name" value="AP_endonuc_2"/>
    <property type="match status" value="1"/>
</dbReference>
<evidence type="ECO:0000259" key="4">
    <source>
        <dbReference type="Pfam" id="PF01261"/>
    </source>
</evidence>
<name>A0A4V1L5C0_9BACT</name>
<evidence type="ECO:0000256" key="1">
    <source>
        <dbReference type="ARBA" id="ARBA00022723"/>
    </source>
</evidence>
<dbReference type="PANTHER" id="PTHR30268:SF0">
    <property type="entry name" value="L-RHAMNOSE ISOMERASE"/>
    <property type="match status" value="1"/>
</dbReference>
<dbReference type="GO" id="GO:0008740">
    <property type="term" value="F:L-rhamnose isomerase activity"/>
    <property type="evidence" value="ECO:0007669"/>
    <property type="project" value="TreeGrafter"/>
</dbReference>
<dbReference type="InterPro" id="IPR050337">
    <property type="entry name" value="L-rhamnose_isomerase"/>
</dbReference>
<gene>
    <name evidence="5" type="ORF">GRAN_4338</name>
</gene>
<feature type="domain" description="Xylose isomerase-like TIM barrel" evidence="4">
    <location>
        <begin position="93"/>
        <end position="271"/>
    </location>
</feature>
<dbReference type="InterPro" id="IPR036237">
    <property type="entry name" value="Xyl_isomerase-like_sf"/>
</dbReference>
<dbReference type="Gene3D" id="3.20.20.150">
    <property type="entry name" value="Divalent-metal-dependent TIM barrel enzymes"/>
    <property type="match status" value="1"/>
</dbReference>
<evidence type="ECO:0000256" key="2">
    <source>
        <dbReference type="ARBA" id="ARBA00023211"/>
    </source>
</evidence>
<dbReference type="SUPFAM" id="SSF51658">
    <property type="entry name" value="Xylose isomerase-like"/>
    <property type="match status" value="1"/>
</dbReference>
<dbReference type="Proteomes" id="UP000289437">
    <property type="component" value="Unassembled WGS sequence"/>
</dbReference>
<dbReference type="EMBL" id="RDSM01000003">
    <property type="protein sequence ID" value="RXH55234.1"/>
    <property type="molecule type" value="Genomic_DNA"/>
</dbReference>
<protein>
    <submittedName>
        <fullName evidence="5">L-rhamnose isomerase</fullName>
    </submittedName>
</protein>
<organism evidence="5 6">
    <name type="scientific">Granulicella sibirica</name>
    <dbReference type="NCBI Taxonomy" id="2479048"/>
    <lineage>
        <taxon>Bacteria</taxon>
        <taxon>Pseudomonadati</taxon>
        <taxon>Acidobacteriota</taxon>
        <taxon>Terriglobia</taxon>
        <taxon>Terriglobales</taxon>
        <taxon>Acidobacteriaceae</taxon>
        <taxon>Granulicella</taxon>
    </lineage>
</organism>
<accession>A0A4V1L5C0</accession>
<proteinExistence type="predicted"/>
<keyword evidence="3 5" id="KW-0413">Isomerase</keyword>
<evidence type="ECO:0000313" key="6">
    <source>
        <dbReference type="Proteomes" id="UP000289437"/>
    </source>
</evidence>
<dbReference type="GO" id="GO:0046872">
    <property type="term" value="F:metal ion binding"/>
    <property type="evidence" value="ECO:0007669"/>
    <property type="project" value="UniProtKB-KW"/>
</dbReference>
<dbReference type="AlphaFoldDB" id="A0A4V1L5C0"/>
<dbReference type="PANTHER" id="PTHR30268">
    <property type="entry name" value="L-RHAMNOSE ISOMERASE"/>
    <property type="match status" value="1"/>
</dbReference>
<evidence type="ECO:0000256" key="3">
    <source>
        <dbReference type="ARBA" id="ARBA00023235"/>
    </source>
</evidence>
<keyword evidence="6" id="KW-1185">Reference proteome</keyword>
<dbReference type="InterPro" id="IPR013022">
    <property type="entry name" value="Xyl_isomerase-like_TIM-brl"/>
</dbReference>
<dbReference type="GO" id="GO:0019301">
    <property type="term" value="P:rhamnose catabolic process"/>
    <property type="evidence" value="ECO:0007669"/>
    <property type="project" value="TreeGrafter"/>
</dbReference>
<keyword evidence="1" id="KW-0479">Metal-binding</keyword>
<sequence length="409" mass="45121">MDDGSGEGAMSTNNGVRSAGTERVWAALDSFKIEVPSWGFANTGTRFGKFMQPAAASTIAQKFADAAEVNRLTGAVPTVALHVLWDLPKGLGSVDEIKGLEAKHGIKSGSINPNLFQEQEYKYGSICNPNPEVRAKALAHLIESVEIGKALGSKDVSMWVSDGSNYPGTQSMRRRVEWMEEILGKTHAALGDEQRMLVEYKPFEPAFYHTDIADWGMALELARRAGPKAKVLVDTGHHYQGTNIEQIVAWLLHLNALGGFHFNDRKYADDDLTLGSIDPYQVFRIFHEMLSAKKDETAGVAFMIDQSHNMKGKMEAMVQTVVAAQEMYAKAALVDQEMLAGLQDECRLVEAEECFRSAFWTDVRPLVREWRTARGLPADPLDSLRTGRYLESITREREAANAGAGSSYA</sequence>
<dbReference type="GO" id="GO:0019324">
    <property type="term" value="P:L-lyxose metabolic process"/>
    <property type="evidence" value="ECO:0007669"/>
    <property type="project" value="TreeGrafter"/>
</dbReference>
<evidence type="ECO:0000313" key="5">
    <source>
        <dbReference type="EMBL" id="RXH55234.1"/>
    </source>
</evidence>